<dbReference type="GO" id="GO:0046961">
    <property type="term" value="F:proton-transporting ATPase activity, rotational mechanism"/>
    <property type="evidence" value="ECO:0007669"/>
    <property type="project" value="TreeGrafter"/>
</dbReference>
<comment type="similarity">
    <text evidence="1 13 14">Belongs to the ATPase B chain family.</text>
</comment>
<evidence type="ECO:0000256" key="7">
    <source>
        <dbReference type="ARBA" id="ARBA00023065"/>
    </source>
</evidence>
<evidence type="ECO:0000313" key="16">
    <source>
        <dbReference type="EMBL" id="TCK62518.1"/>
    </source>
</evidence>
<evidence type="ECO:0000256" key="5">
    <source>
        <dbReference type="ARBA" id="ARBA00022781"/>
    </source>
</evidence>
<dbReference type="RefSeq" id="WP_132872633.1">
    <property type="nucleotide sequence ID" value="NZ_JBLJBI010000102.1"/>
</dbReference>
<feature type="coiled-coil region" evidence="15">
    <location>
        <begin position="41"/>
        <end position="79"/>
    </location>
</feature>
<comment type="function">
    <text evidence="10 13">F(1)F(0) ATP synthase produces ATP from ADP in the presence of a proton or sodium gradient. F-type ATPases consist of two structural domains, F(1) containing the extramembraneous catalytic core and F(0) containing the membrane proton channel, linked together by a central stalk and a peripheral stalk. During catalysis, ATP synthesis in the catalytic domain of F(1) is coupled via a rotary mechanism of the central stalk subunits to proton translocation.</text>
</comment>
<evidence type="ECO:0000256" key="4">
    <source>
        <dbReference type="ARBA" id="ARBA00022692"/>
    </source>
</evidence>
<dbReference type="Gene3D" id="1.20.5.1700">
    <property type="match status" value="1"/>
</dbReference>
<keyword evidence="5 13" id="KW-0375">Hydrogen ion transport</keyword>
<dbReference type="Proteomes" id="UP000294614">
    <property type="component" value="Unassembled WGS sequence"/>
</dbReference>
<dbReference type="GO" id="GO:0012505">
    <property type="term" value="C:endomembrane system"/>
    <property type="evidence" value="ECO:0007669"/>
    <property type="project" value="UniProtKB-SubCell"/>
</dbReference>
<keyword evidence="3 13" id="KW-0138">CF(0)</keyword>
<dbReference type="AlphaFoldDB" id="A0A4R1KD04"/>
<evidence type="ECO:0000256" key="9">
    <source>
        <dbReference type="ARBA" id="ARBA00023310"/>
    </source>
</evidence>
<accession>A0A4R1KD04</accession>
<evidence type="ECO:0000256" key="8">
    <source>
        <dbReference type="ARBA" id="ARBA00023136"/>
    </source>
</evidence>
<dbReference type="EMBL" id="SMGG01000003">
    <property type="protein sequence ID" value="TCK62518.1"/>
    <property type="molecule type" value="Genomic_DNA"/>
</dbReference>
<dbReference type="InterPro" id="IPR002146">
    <property type="entry name" value="ATP_synth_b/b'su_bac/chlpt"/>
</dbReference>
<evidence type="ECO:0000256" key="12">
    <source>
        <dbReference type="ARBA" id="ARBA00037847"/>
    </source>
</evidence>
<dbReference type="GO" id="GO:0045259">
    <property type="term" value="C:proton-transporting ATP synthase complex"/>
    <property type="evidence" value="ECO:0007669"/>
    <property type="project" value="UniProtKB-KW"/>
</dbReference>
<dbReference type="PANTHER" id="PTHR33445">
    <property type="entry name" value="ATP SYNTHASE SUBUNIT B', CHLOROPLASTIC"/>
    <property type="match status" value="1"/>
</dbReference>
<keyword evidence="2 13" id="KW-0813">Transport</keyword>
<reference evidence="16 17" key="1">
    <citation type="submission" date="2019-03" db="EMBL/GenBank/DDBJ databases">
        <title>Genomic Encyclopedia of Type Strains, Phase IV (KMG-IV): sequencing the most valuable type-strain genomes for metagenomic binning, comparative biology and taxonomic classification.</title>
        <authorList>
            <person name="Goeker M."/>
        </authorList>
    </citation>
    <scope>NUCLEOTIDE SEQUENCE [LARGE SCALE GENOMIC DNA]</scope>
    <source>
        <strain evidence="16 17">DSM 24984</strain>
    </source>
</reference>
<name>A0A4R1KD04_9BACT</name>
<dbReference type="PANTHER" id="PTHR33445:SF2">
    <property type="entry name" value="ATP SYNTHASE SUBUNIT B', CHLOROPLASTIC"/>
    <property type="match status" value="1"/>
</dbReference>
<evidence type="ECO:0000256" key="15">
    <source>
        <dbReference type="SAM" id="Coils"/>
    </source>
</evidence>
<dbReference type="Pfam" id="PF00430">
    <property type="entry name" value="ATP-synt_B"/>
    <property type="match status" value="1"/>
</dbReference>
<evidence type="ECO:0000256" key="13">
    <source>
        <dbReference type="HAMAP-Rule" id="MF_01398"/>
    </source>
</evidence>
<sequence>MLYIDYTLAIQIVQFLVIIFIAKKMILDPVMGTVNTRDSKIEGMKSEAEALKAKVEQYKADYTEKMVQMRAELADYHKKIKDEASKEAYAQVAAVKADIDAKILAARTEIQAESAKAKTEMDAMVKEISDLIADRIMLSA</sequence>
<keyword evidence="13" id="KW-1003">Cell membrane</keyword>
<feature type="transmembrane region" description="Helical" evidence="13">
    <location>
        <begin position="6"/>
        <end position="22"/>
    </location>
</feature>
<keyword evidence="17" id="KW-1185">Reference proteome</keyword>
<dbReference type="HAMAP" id="MF_01398">
    <property type="entry name" value="ATP_synth_b_bprime"/>
    <property type="match status" value="1"/>
</dbReference>
<evidence type="ECO:0000256" key="3">
    <source>
        <dbReference type="ARBA" id="ARBA00022547"/>
    </source>
</evidence>
<proteinExistence type="inferred from homology"/>
<dbReference type="GO" id="GO:0046933">
    <property type="term" value="F:proton-transporting ATP synthase activity, rotational mechanism"/>
    <property type="evidence" value="ECO:0007669"/>
    <property type="project" value="UniProtKB-UniRule"/>
</dbReference>
<keyword evidence="15" id="KW-0175">Coiled coil</keyword>
<evidence type="ECO:0000256" key="11">
    <source>
        <dbReference type="ARBA" id="ARBA00025614"/>
    </source>
</evidence>
<keyword evidence="4 13" id="KW-0812">Transmembrane</keyword>
<comment type="function">
    <text evidence="11">Component of the F(0) channel, it forms part of the peripheral stalk, linking F(1) to F(0). The b'-subunit is a diverged and duplicated form of b found in plants and photosynthetic bacteria.</text>
</comment>
<evidence type="ECO:0000256" key="1">
    <source>
        <dbReference type="ARBA" id="ARBA00005513"/>
    </source>
</evidence>
<evidence type="ECO:0000313" key="17">
    <source>
        <dbReference type="Proteomes" id="UP000294614"/>
    </source>
</evidence>
<evidence type="ECO:0000256" key="6">
    <source>
        <dbReference type="ARBA" id="ARBA00022989"/>
    </source>
</evidence>
<comment type="subcellular location">
    <subcellularLocation>
        <location evidence="13">Cell membrane</location>
        <topology evidence="13">Single-pass membrane protein</topology>
    </subcellularLocation>
    <subcellularLocation>
        <location evidence="12">Endomembrane system</location>
        <topology evidence="12">Single-pass membrane protein</topology>
    </subcellularLocation>
</comment>
<gene>
    <name evidence="13" type="primary">atpF</name>
    <name evidence="16" type="ORF">C8D98_1047</name>
</gene>
<dbReference type="GO" id="GO:0005886">
    <property type="term" value="C:plasma membrane"/>
    <property type="evidence" value="ECO:0007669"/>
    <property type="project" value="UniProtKB-SubCell"/>
</dbReference>
<comment type="caution">
    <text evidence="16">The sequence shown here is derived from an EMBL/GenBank/DDBJ whole genome shotgun (WGS) entry which is preliminary data.</text>
</comment>
<keyword evidence="9 13" id="KW-0066">ATP synthesis</keyword>
<evidence type="ECO:0000256" key="14">
    <source>
        <dbReference type="RuleBase" id="RU003848"/>
    </source>
</evidence>
<dbReference type="InterPro" id="IPR050059">
    <property type="entry name" value="ATP_synthase_B_chain"/>
</dbReference>
<organism evidence="16 17">
    <name type="scientific">Seleniivibrio woodruffii</name>
    <dbReference type="NCBI Taxonomy" id="1078050"/>
    <lineage>
        <taxon>Bacteria</taxon>
        <taxon>Pseudomonadati</taxon>
        <taxon>Deferribacterota</taxon>
        <taxon>Deferribacteres</taxon>
        <taxon>Deferribacterales</taxon>
        <taxon>Geovibrionaceae</taxon>
        <taxon>Seleniivibrio</taxon>
    </lineage>
</organism>
<keyword evidence="8 13" id="KW-0472">Membrane</keyword>
<comment type="subunit">
    <text evidence="13">F-type ATPases have 2 components, F(1) - the catalytic core - and F(0) - the membrane proton channel. F(1) has five subunits: alpha(3), beta(3), gamma(1), delta(1), epsilon(1). F(0) has three main subunits: a(1), b(2) and c(10-14). The alpha and beta chains form an alternating ring which encloses part of the gamma chain. F(1) is attached to F(0) by a central stalk formed by the gamma and epsilon chains, while a peripheral stalk is formed by the delta and b chains.</text>
</comment>
<dbReference type="OrthoDB" id="9806123at2"/>
<evidence type="ECO:0000256" key="2">
    <source>
        <dbReference type="ARBA" id="ARBA00022448"/>
    </source>
</evidence>
<protein>
    <recommendedName>
        <fullName evidence="13">ATP synthase subunit b</fullName>
    </recommendedName>
    <alternativeName>
        <fullName evidence="13">ATP synthase F(0) sector subunit b</fullName>
    </alternativeName>
    <alternativeName>
        <fullName evidence="13">ATPase subunit I</fullName>
    </alternativeName>
    <alternativeName>
        <fullName evidence="13">F-type ATPase subunit b</fullName>
        <shortName evidence="13">F-ATPase subunit b</shortName>
    </alternativeName>
</protein>
<keyword evidence="6 13" id="KW-1133">Transmembrane helix</keyword>
<dbReference type="CDD" id="cd06503">
    <property type="entry name" value="ATP-synt_Fo_b"/>
    <property type="match status" value="1"/>
</dbReference>
<keyword evidence="7 13" id="KW-0406">Ion transport</keyword>
<evidence type="ECO:0000256" key="10">
    <source>
        <dbReference type="ARBA" id="ARBA00025198"/>
    </source>
</evidence>